<evidence type="ECO:0000313" key="2">
    <source>
        <dbReference type="Proteomes" id="UP000198412"/>
    </source>
</evidence>
<dbReference type="RefSeq" id="WP_089378788.1">
    <property type="nucleotide sequence ID" value="NZ_FZNX01000004.1"/>
</dbReference>
<dbReference type="Proteomes" id="UP000198412">
    <property type="component" value="Unassembled WGS sequence"/>
</dbReference>
<dbReference type="EMBL" id="FZNX01000004">
    <property type="protein sequence ID" value="SNR69233.1"/>
    <property type="molecule type" value="Genomic_DNA"/>
</dbReference>
<gene>
    <name evidence="1" type="ORF">SAMN04488111_2505</name>
</gene>
<proteinExistence type="predicted"/>
<dbReference type="OrthoDB" id="1448678at2"/>
<organism evidence="1 2">
    <name type="scientific">Lutibacter flavus</name>
    <dbReference type="NCBI Taxonomy" id="691689"/>
    <lineage>
        <taxon>Bacteria</taxon>
        <taxon>Pseudomonadati</taxon>
        <taxon>Bacteroidota</taxon>
        <taxon>Flavobacteriia</taxon>
        <taxon>Flavobacteriales</taxon>
        <taxon>Flavobacteriaceae</taxon>
        <taxon>Lutibacter</taxon>
    </lineage>
</organism>
<dbReference type="AlphaFoldDB" id="A0A238YF65"/>
<reference evidence="2" key="1">
    <citation type="submission" date="2017-06" db="EMBL/GenBank/DDBJ databases">
        <authorList>
            <person name="Varghese N."/>
            <person name="Submissions S."/>
        </authorList>
    </citation>
    <scope>NUCLEOTIDE SEQUENCE [LARGE SCALE GENOMIC DNA]</scope>
    <source>
        <strain evidence="2">DSM 27993</strain>
    </source>
</reference>
<keyword evidence="2" id="KW-1185">Reference proteome</keyword>
<evidence type="ECO:0000313" key="1">
    <source>
        <dbReference type="EMBL" id="SNR69233.1"/>
    </source>
</evidence>
<name>A0A238YF65_9FLAO</name>
<protein>
    <submittedName>
        <fullName evidence="1">Uncharacterized protein</fullName>
    </submittedName>
</protein>
<sequence>MQKNNHIKAFFFLGIFSMLLLHQGLAHWHHEHDIERTSKIVAHSDAHNHHHDVPEKESHNNWFLDLFLEIHVHSVVANEILIINERSIKQLDVKKDISTYFSDYYSISFIDYDKVEKIKDYQPPNKYLNSYRSSLDSRGPPSLG</sequence>
<accession>A0A238YF65</accession>